<proteinExistence type="inferred from homology"/>
<name>A0A1S2VLY2_9BACT</name>
<reference evidence="6 7" key="1">
    <citation type="submission" date="2016-10" db="EMBL/GenBank/DDBJ databases">
        <title>Arsenicibacter rosenii gen. nov., sp. nov., an efficient arsenic-methylating bacterium isolated from an arsenic-contaminated paddy soil.</title>
        <authorList>
            <person name="Huang K."/>
        </authorList>
    </citation>
    <scope>NUCLEOTIDE SEQUENCE [LARGE SCALE GENOMIC DNA]</scope>
    <source>
        <strain evidence="6 7">SM-1</strain>
    </source>
</reference>
<dbReference type="InterPro" id="IPR017850">
    <property type="entry name" value="Alkaline_phosphatase_core_sf"/>
</dbReference>
<dbReference type="AlphaFoldDB" id="A0A1S2VLY2"/>
<dbReference type="SUPFAM" id="SSF53649">
    <property type="entry name" value="Alkaline phosphatase-like"/>
    <property type="match status" value="1"/>
</dbReference>
<keyword evidence="3" id="KW-0378">Hydrolase</keyword>
<dbReference type="EMBL" id="MORL01000003">
    <property type="protein sequence ID" value="OIN59764.1"/>
    <property type="molecule type" value="Genomic_DNA"/>
</dbReference>
<dbReference type="Proteomes" id="UP000181790">
    <property type="component" value="Unassembled WGS sequence"/>
</dbReference>
<gene>
    <name evidence="6" type="ORF">BLX24_07865</name>
</gene>
<keyword evidence="7" id="KW-1185">Reference proteome</keyword>
<comment type="caution">
    <text evidence="6">The sequence shown here is derived from an EMBL/GenBank/DDBJ whole genome shotgun (WGS) entry which is preliminary data.</text>
</comment>
<dbReference type="PANTHER" id="PTHR42693">
    <property type="entry name" value="ARYLSULFATASE FAMILY MEMBER"/>
    <property type="match status" value="1"/>
</dbReference>
<dbReference type="Pfam" id="PF00884">
    <property type="entry name" value="Sulfatase"/>
    <property type="match status" value="1"/>
</dbReference>
<evidence type="ECO:0000313" key="6">
    <source>
        <dbReference type="EMBL" id="OIN59764.1"/>
    </source>
</evidence>
<keyword evidence="4" id="KW-0106">Calcium</keyword>
<dbReference type="PROSITE" id="PS00149">
    <property type="entry name" value="SULFATASE_2"/>
    <property type="match status" value="1"/>
</dbReference>
<keyword evidence="2" id="KW-0479">Metal-binding</keyword>
<dbReference type="CDD" id="cd16025">
    <property type="entry name" value="PAS_like"/>
    <property type="match status" value="1"/>
</dbReference>
<dbReference type="InterPro" id="IPR024607">
    <property type="entry name" value="Sulfatase_CS"/>
</dbReference>
<dbReference type="InterPro" id="IPR000917">
    <property type="entry name" value="Sulfatase_N"/>
</dbReference>
<sequence length="528" mass="59576">MKLNLFIMFLVAAVALAFRMPPVTKKPNIILILADDMGYSDIGCFGSEIKTPNLDNMARNGLRMTGFYNASRCCPTRASLLTGLFQHQAGVGDMVNARNQPAYQGYLNDQCVTIAEVLQQSGYQTYMAGKWHVGTRPQHWPVKRGFDRYFGLIDGAGSYFGDQPYRPNQKLSIIQDDKVYQPGKDYYATNAYTDHALEFIEQNPKDKPFFLYLAYTAPHWPLHALPEDIAKYKTAYRKGWDKLREERFARMKAMGILPKDTQLSPRDPSIPAWEALPAAEKADWEDKMAVYAAMIDRMDQNIGRVRQKLKELGEDQNTVILFLSDNGASHEDIDGSGFLPSILEDSQKPASDRSSFTAYGKRGANLSNTPFRLYKHWEFEGGTATPFVAYGPSVVQGGRIDHRPGHIVDVMTTCVELAGATYPQTYKGKSILPAEGISLVSLFRGKPWQGHDALYFEHEGNRAIRQGDWKLVSEFPDNQWHLYNLKTDRSELTDLAAKDPGRVRQLEAKYSQWAQRIGVIPFAELTGK</sequence>
<evidence type="ECO:0000313" key="7">
    <source>
        <dbReference type="Proteomes" id="UP000181790"/>
    </source>
</evidence>
<evidence type="ECO:0000256" key="1">
    <source>
        <dbReference type="ARBA" id="ARBA00008779"/>
    </source>
</evidence>
<comment type="similarity">
    <text evidence="1">Belongs to the sulfatase family.</text>
</comment>
<dbReference type="FunFam" id="3.40.720.10:FF:000047">
    <property type="entry name" value="Arylsulfatase"/>
    <property type="match status" value="1"/>
</dbReference>
<protein>
    <submittedName>
        <fullName evidence="6">Sulfatase</fullName>
    </submittedName>
</protein>
<organism evidence="6 7">
    <name type="scientific">Arsenicibacter rosenii</name>
    <dbReference type="NCBI Taxonomy" id="1750698"/>
    <lineage>
        <taxon>Bacteria</taxon>
        <taxon>Pseudomonadati</taxon>
        <taxon>Bacteroidota</taxon>
        <taxon>Cytophagia</taxon>
        <taxon>Cytophagales</taxon>
        <taxon>Spirosomataceae</taxon>
        <taxon>Arsenicibacter</taxon>
    </lineage>
</organism>
<dbReference type="RefSeq" id="WP_071502565.1">
    <property type="nucleotide sequence ID" value="NZ_MORL01000003.1"/>
</dbReference>
<dbReference type="PANTHER" id="PTHR42693:SF53">
    <property type="entry name" value="ENDO-4-O-SULFATASE"/>
    <property type="match status" value="1"/>
</dbReference>
<evidence type="ECO:0000256" key="2">
    <source>
        <dbReference type="ARBA" id="ARBA00022723"/>
    </source>
</evidence>
<feature type="domain" description="Sulfatase N-terminal" evidence="5">
    <location>
        <begin position="27"/>
        <end position="420"/>
    </location>
</feature>
<evidence type="ECO:0000256" key="3">
    <source>
        <dbReference type="ARBA" id="ARBA00022801"/>
    </source>
</evidence>
<evidence type="ECO:0000256" key="4">
    <source>
        <dbReference type="ARBA" id="ARBA00022837"/>
    </source>
</evidence>
<dbReference type="GO" id="GO:0004065">
    <property type="term" value="F:arylsulfatase activity"/>
    <property type="evidence" value="ECO:0007669"/>
    <property type="project" value="TreeGrafter"/>
</dbReference>
<accession>A0A1S2VLY2</accession>
<evidence type="ECO:0000259" key="5">
    <source>
        <dbReference type="Pfam" id="PF00884"/>
    </source>
</evidence>
<dbReference type="Gene3D" id="3.30.1120.10">
    <property type="match status" value="1"/>
</dbReference>
<dbReference type="GO" id="GO:0046872">
    <property type="term" value="F:metal ion binding"/>
    <property type="evidence" value="ECO:0007669"/>
    <property type="project" value="UniProtKB-KW"/>
</dbReference>
<dbReference type="InterPro" id="IPR050738">
    <property type="entry name" value="Sulfatase"/>
</dbReference>
<dbReference type="Gene3D" id="3.40.720.10">
    <property type="entry name" value="Alkaline Phosphatase, subunit A"/>
    <property type="match status" value="1"/>
</dbReference>